<evidence type="ECO:0000313" key="5">
    <source>
        <dbReference type="EMBL" id="MDS3859448.1"/>
    </source>
</evidence>
<dbReference type="PROSITE" id="PS51202">
    <property type="entry name" value="RCK_C"/>
    <property type="match status" value="1"/>
</dbReference>
<dbReference type="PROSITE" id="PS51201">
    <property type="entry name" value="RCK_N"/>
    <property type="match status" value="1"/>
</dbReference>
<reference evidence="6" key="1">
    <citation type="submission" date="2023-07" db="EMBL/GenBank/DDBJ databases">
        <authorList>
            <person name="Luz R."/>
            <person name="Cordeiro R."/>
            <person name="Fonseca A."/>
            <person name="Goncalves V."/>
        </authorList>
    </citation>
    <scope>NUCLEOTIDE SEQUENCE [LARGE SCALE GENOMIC DNA]</scope>
    <source>
        <strain evidence="6">BACA0444</strain>
    </source>
</reference>
<dbReference type="Gene3D" id="3.30.70.1450">
    <property type="entry name" value="Regulator of K+ conductance, C-terminal domain"/>
    <property type="match status" value="1"/>
</dbReference>
<feature type="transmembrane region" description="Helical" evidence="2">
    <location>
        <begin position="46"/>
        <end position="64"/>
    </location>
</feature>
<dbReference type="EMBL" id="JAVMIP010000001">
    <property type="protein sequence ID" value="MDS3859448.1"/>
    <property type="molecule type" value="Genomic_DNA"/>
</dbReference>
<proteinExistence type="predicted"/>
<dbReference type="GO" id="GO:0008324">
    <property type="term" value="F:monoatomic cation transmembrane transporter activity"/>
    <property type="evidence" value="ECO:0007669"/>
    <property type="project" value="InterPro"/>
</dbReference>
<organism evidence="5 6">
    <name type="scientific">Pseudocalidococcus azoricus BACA0444</name>
    <dbReference type="NCBI Taxonomy" id="2918990"/>
    <lineage>
        <taxon>Bacteria</taxon>
        <taxon>Bacillati</taxon>
        <taxon>Cyanobacteriota</taxon>
        <taxon>Cyanophyceae</taxon>
        <taxon>Acaryochloridales</taxon>
        <taxon>Thermosynechococcaceae</taxon>
        <taxon>Pseudocalidococcus</taxon>
        <taxon>Pseudocalidococcus azoricus</taxon>
    </lineage>
</organism>
<keyword evidence="5" id="KW-0407">Ion channel</keyword>
<dbReference type="GO" id="GO:0005886">
    <property type="term" value="C:plasma membrane"/>
    <property type="evidence" value="ECO:0007669"/>
    <property type="project" value="UniProtKB-SubCell"/>
</dbReference>
<feature type="transmembrane region" description="Helical" evidence="2">
    <location>
        <begin position="71"/>
        <end position="95"/>
    </location>
</feature>
<name>A0AAE4FPT1_9CYAN</name>
<keyword evidence="6" id="KW-1185">Reference proteome</keyword>
<dbReference type="InterPro" id="IPR013099">
    <property type="entry name" value="K_chnl_dom"/>
</dbReference>
<dbReference type="RefSeq" id="WP_322876776.1">
    <property type="nucleotide sequence ID" value="NZ_JAVMIP010000001.1"/>
</dbReference>
<evidence type="ECO:0000259" key="3">
    <source>
        <dbReference type="PROSITE" id="PS51201"/>
    </source>
</evidence>
<dbReference type="PANTHER" id="PTHR43833:SF9">
    <property type="entry name" value="POTASSIUM CHANNEL PROTEIN YUGO-RELATED"/>
    <property type="match status" value="1"/>
</dbReference>
<dbReference type="InterPro" id="IPR006037">
    <property type="entry name" value="RCK_C"/>
</dbReference>
<dbReference type="SUPFAM" id="SSF51735">
    <property type="entry name" value="NAD(P)-binding Rossmann-fold domains"/>
    <property type="match status" value="1"/>
</dbReference>
<dbReference type="Gene3D" id="1.10.287.70">
    <property type="match status" value="1"/>
</dbReference>
<dbReference type="SUPFAM" id="SSF116726">
    <property type="entry name" value="TrkA C-terminal domain-like"/>
    <property type="match status" value="1"/>
</dbReference>
<dbReference type="AlphaFoldDB" id="A0AAE4FPT1"/>
<keyword evidence="5" id="KW-0813">Transport</keyword>
<dbReference type="InterPro" id="IPR036721">
    <property type="entry name" value="RCK_C_sf"/>
</dbReference>
<dbReference type="InterPro" id="IPR003148">
    <property type="entry name" value="RCK_N"/>
</dbReference>
<dbReference type="Gene3D" id="3.40.50.720">
    <property type="entry name" value="NAD(P)-binding Rossmann-like Domain"/>
    <property type="match status" value="1"/>
</dbReference>
<keyword evidence="2" id="KW-0812">Transmembrane</keyword>
<keyword evidence="2" id="KW-0472">Membrane</keyword>
<dbReference type="Proteomes" id="UP001268256">
    <property type="component" value="Unassembled WGS sequence"/>
</dbReference>
<dbReference type="PANTHER" id="PTHR43833">
    <property type="entry name" value="POTASSIUM CHANNEL PROTEIN 2-RELATED-RELATED"/>
    <property type="match status" value="1"/>
</dbReference>
<accession>A0AAE4FPT1</accession>
<evidence type="ECO:0000313" key="6">
    <source>
        <dbReference type="Proteomes" id="UP001268256"/>
    </source>
</evidence>
<feature type="domain" description="RCK N-terminal" evidence="3">
    <location>
        <begin position="117"/>
        <end position="233"/>
    </location>
</feature>
<sequence length="360" mass="39676">MPRPGKKYFQLSSLQRIMIGVSFFFLTMVVAILGYLSFGWTLLDAVYMYVITIFGVGYGEVRPLTADYQRVFNIFVIVAGTSSAVYTIGGVVQMFTEGEINRALDIHRTSREISNLQQHVIICGFGRLGQVIAKQLKELQQPFVILDTDVERINLADGLGYLASLGSAAEEDSLKIVGIERAKALATVLPNDTMNVFITLTARNINQAIQIIARAEYPSTEAKLRLAGADHVLLPTAIGAAQMANLILRPKGLNFVEQTHDRGGINELLRQIDIQLEELLITSDCPHTGRAINDLEVRGVGSFIIVAVRRPDGRLLTKLSHNPVLILGDTLIVLGHNGDTPQYVREVSIKSKLHYRGVHS</sequence>
<dbReference type="InterPro" id="IPR036291">
    <property type="entry name" value="NAD(P)-bd_dom_sf"/>
</dbReference>
<comment type="caution">
    <text evidence="5">The sequence shown here is derived from an EMBL/GenBank/DDBJ whole genome shotgun (WGS) entry which is preliminary data.</text>
</comment>
<dbReference type="GO" id="GO:0006813">
    <property type="term" value="P:potassium ion transport"/>
    <property type="evidence" value="ECO:0007669"/>
    <property type="project" value="InterPro"/>
</dbReference>
<feature type="transmembrane region" description="Helical" evidence="2">
    <location>
        <begin position="21"/>
        <end position="40"/>
    </location>
</feature>
<dbReference type="Pfam" id="PF07885">
    <property type="entry name" value="Ion_trans_2"/>
    <property type="match status" value="1"/>
</dbReference>
<gene>
    <name evidence="5" type="ORF">RIF25_01375</name>
</gene>
<dbReference type="SUPFAM" id="SSF81324">
    <property type="entry name" value="Voltage-gated potassium channels"/>
    <property type="match status" value="1"/>
</dbReference>
<feature type="domain" description="RCK C-terminal" evidence="4">
    <location>
        <begin position="263"/>
        <end position="349"/>
    </location>
</feature>
<protein>
    <submittedName>
        <fullName evidence="5">Potassium channel protein</fullName>
    </submittedName>
</protein>
<dbReference type="InterPro" id="IPR050721">
    <property type="entry name" value="Trk_Ktr_HKT_K-transport"/>
</dbReference>
<evidence type="ECO:0000256" key="2">
    <source>
        <dbReference type="SAM" id="Phobius"/>
    </source>
</evidence>
<keyword evidence="5" id="KW-0406">Ion transport</keyword>
<evidence type="ECO:0000259" key="4">
    <source>
        <dbReference type="PROSITE" id="PS51202"/>
    </source>
</evidence>
<evidence type="ECO:0000256" key="1">
    <source>
        <dbReference type="ARBA" id="ARBA00004651"/>
    </source>
</evidence>
<keyword evidence="2" id="KW-1133">Transmembrane helix</keyword>
<comment type="subcellular location">
    <subcellularLocation>
        <location evidence="1">Cell membrane</location>
        <topology evidence="1">Multi-pass membrane protein</topology>
    </subcellularLocation>
</comment>
<dbReference type="Pfam" id="PF02254">
    <property type="entry name" value="TrkA_N"/>
    <property type="match status" value="1"/>
</dbReference>